<gene>
    <name evidence="1" type="ORF">MNBD_NITROSPINAE03-126</name>
</gene>
<dbReference type="NCBIfam" id="TIGR02566">
    <property type="entry name" value="cas_Csy3"/>
    <property type="match status" value="1"/>
</dbReference>
<accession>A0A3B1CFW0</accession>
<sequence length="324" mass="35932">MNEKTGLKTVKKLPGVLSFSRRHVITDGEMFSRFTDRDDESIPVIRHGIRGTQNVIPGKGKESQKAAAKGEREVSNIQITETAKLDPKAETMVVRFGLSMLDIAEALDACVGKDRGESDMIRATIDDFVSRAKDSEGLVEVARRYARNIANARWLWRNRTIASTIEVTVSRKYVDNGKDKVEKIATFDAKTIPMNSFDDYSDDEKALGDEIAAQLKGESEDGLIVEALVTMRTDGNVEVFPSQNYVENKPKGFARPLYKIGHPEAPETKTPGAFTDTRVMGYAALRDQKIFNALRTIDTWYPSFDDTGLAIAVEPMGASLGMQE</sequence>
<proteinExistence type="predicted"/>
<reference evidence="1" key="1">
    <citation type="submission" date="2018-06" db="EMBL/GenBank/DDBJ databases">
        <authorList>
            <person name="Zhirakovskaya E."/>
        </authorList>
    </citation>
    <scope>NUCLEOTIDE SEQUENCE</scope>
</reference>
<dbReference type="InterPro" id="IPR013399">
    <property type="entry name" value="CRISPR-assoc_prot_Csy3"/>
</dbReference>
<name>A0A3B1CFW0_9ZZZZ</name>
<evidence type="ECO:0000313" key="1">
    <source>
        <dbReference type="EMBL" id="VAX23623.1"/>
    </source>
</evidence>
<dbReference type="Pfam" id="PF09615">
    <property type="entry name" value="Cas_Csy3"/>
    <property type="match status" value="1"/>
</dbReference>
<dbReference type="AlphaFoldDB" id="A0A3B1CFW0"/>
<organism evidence="1">
    <name type="scientific">hydrothermal vent metagenome</name>
    <dbReference type="NCBI Taxonomy" id="652676"/>
    <lineage>
        <taxon>unclassified sequences</taxon>
        <taxon>metagenomes</taxon>
        <taxon>ecological metagenomes</taxon>
    </lineage>
</organism>
<feature type="non-terminal residue" evidence="1">
    <location>
        <position position="324"/>
    </location>
</feature>
<dbReference type="EMBL" id="UOGB01000278">
    <property type="protein sequence ID" value="VAX23623.1"/>
    <property type="molecule type" value="Genomic_DNA"/>
</dbReference>
<protein>
    <submittedName>
        <fullName evidence="1">CRISPR-associated protein, Csy3 family</fullName>
    </submittedName>
</protein>